<comment type="similarity">
    <text evidence="1 6">Belongs to the heparin-binding growth factors family.</text>
</comment>
<evidence type="ECO:0000256" key="7">
    <source>
        <dbReference type="SAM" id="MobiDB-lite"/>
    </source>
</evidence>
<dbReference type="GO" id="GO:0051781">
    <property type="term" value="P:positive regulation of cell division"/>
    <property type="evidence" value="ECO:0007669"/>
    <property type="project" value="UniProtKB-KW"/>
</dbReference>
<dbReference type="Pfam" id="PF00167">
    <property type="entry name" value="FGF"/>
    <property type="match status" value="1"/>
</dbReference>
<evidence type="ECO:0000256" key="6">
    <source>
        <dbReference type="RuleBase" id="RU049442"/>
    </source>
</evidence>
<dbReference type="Ensembl" id="ENSCUST00005014958.1">
    <property type="protein sequence ID" value="ENSCUSP00005014395.1"/>
    <property type="gene ID" value="ENSCUSG00005009271.1"/>
</dbReference>
<name>A0A8C3UMI6_CATUS</name>
<dbReference type="PRINTS" id="PR00262">
    <property type="entry name" value="IL1HBGF"/>
</dbReference>
<evidence type="ECO:0000256" key="5">
    <source>
        <dbReference type="ARBA" id="ARBA00023246"/>
    </source>
</evidence>
<dbReference type="Gene3D" id="2.80.10.50">
    <property type="match status" value="1"/>
</dbReference>
<protein>
    <recommendedName>
        <fullName evidence="6">Fibroblast growth factor</fullName>
        <shortName evidence="6">FGF</shortName>
    </recommendedName>
</protein>
<dbReference type="Proteomes" id="UP000694563">
    <property type="component" value="Chromosome 2"/>
</dbReference>
<feature type="compositionally biased region" description="Low complexity" evidence="7">
    <location>
        <begin position="1"/>
        <end position="25"/>
    </location>
</feature>
<evidence type="ECO:0000256" key="1">
    <source>
        <dbReference type="ARBA" id="ARBA00007936"/>
    </source>
</evidence>
<dbReference type="PRINTS" id="PR00263">
    <property type="entry name" value="HBGFFGF"/>
</dbReference>
<evidence type="ECO:0000256" key="2">
    <source>
        <dbReference type="ARBA" id="ARBA00022473"/>
    </source>
</evidence>
<dbReference type="SUPFAM" id="SSF50353">
    <property type="entry name" value="Cytokine"/>
    <property type="match status" value="1"/>
</dbReference>
<evidence type="ECO:0000256" key="3">
    <source>
        <dbReference type="ARBA" id="ARBA00022782"/>
    </source>
</evidence>
<keyword evidence="5" id="KW-0497">Mitogen</keyword>
<keyword evidence="2" id="KW-0217">Developmental protein</keyword>
<keyword evidence="3" id="KW-0221">Differentiation</keyword>
<evidence type="ECO:0000313" key="8">
    <source>
        <dbReference type="Ensembl" id="ENSCUSP00005014395.1"/>
    </source>
</evidence>
<proteinExistence type="inferred from homology"/>
<keyword evidence="4" id="KW-0339">Growth factor</keyword>
<evidence type="ECO:0000256" key="4">
    <source>
        <dbReference type="ARBA" id="ARBA00023030"/>
    </source>
</evidence>
<dbReference type="SMART" id="SM00442">
    <property type="entry name" value="FGF"/>
    <property type="match status" value="1"/>
</dbReference>
<reference evidence="8" key="1">
    <citation type="submission" date="2020-10" db="EMBL/GenBank/DDBJ databases">
        <title>Catharus ustulatus (Swainson's thrush) genome, bCatUst1, primary haplotype v2.</title>
        <authorList>
            <person name="Delmore K."/>
            <person name="Vafadar M."/>
            <person name="Formenti G."/>
            <person name="Chow W."/>
            <person name="Pelan S."/>
            <person name="Howe K."/>
            <person name="Rhie A."/>
            <person name="Mountcastle J."/>
            <person name="Haase B."/>
            <person name="Fedrigo O."/>
            <person name="Jarvis E.D."/>
        </authorList>
    </citation>
    <scope>NUCLEOTIDE SEQUENCE [LARGE SCALE GENOMIC DNA]</scope>
</reference>
<dbReference type="PROSITE" id="PS00247">
    <property type="entry name" value="HBGF_FGF"/>
    <property type="match status" value="1"/>
</dbReference>
<organism evidence="8 9">
    <name type="scientific">Catharus ustulatus</name>
    <name type="common">Russet-backed thrush</name>
    <name type="synonym">Hylocichla ustulatus</name>
    <dbReference type="NCBI Taxonomy" id="91951"/>
    <lineage>
        <taxon>Eukaryota</taxon>
        <taxon>Metazoa</taxon>
        <taxon>Chordata</taxon>
        <taxon>Craniata</taxon>
        <taxon>Vertebrata</taxon>
        <taxon>Euteleostomi</taxon>
        <taxon>Archelosauria</taxon>
        <taxon>Archosauria</taxon>
        <taxon>Dinosauria</taxon>
        <taxon>Saurischia</taxon>
        <taxon>Theropoda</taxon>
        <taxon>Coelurosauria</taxon>
        <taxon>Aves</taxon>
        <taxon>Neognathae</taxon>
        <taxon>Neoaves</taxon>
        <taxon>Telluraves</taxon>
        <taxon>Australaves</taxon>
        <taxon>Passeriformes</taxon>
        <taxon>Turdidae</taxon>
        <taxon>Catharus</taxon>
    </lineage>
</organism>
<sequence>MRSARPEAAGRGQPRPAPAGIAPAPLRHGSDATRATAGDGAGREQQEPLRAVPSAGSGSVLQQVGLSARTSENPSSSNQDYLKPSPMPLPAPLCVLDGDPQSRAAAQCWSTTFHREPCRSNTCFEPAKKDTSTCEVGNYFGVQDAVPFGNVPVLPVDSPVLLSDHLGQSEAGGLPRGPAVTDLDHLKGILRRRQLYCRTGFHLEIFPNGTIQGTRQDHSRFGILEFISIAVGLVSIRGVDSGLYLGMNEKGELYGSEKLTQECVFREQFEENWYNTYSSNLYKHVDTGRRYYVALNKDGTPREGTRTKRHQKFTHFLPRPVDPEKVPELYKDILSQS</sequence>
<accession>A0A8C3UMI6</accession>
<dbReference type="AlphaFoldDB" id="A0A8C3UMI6"/>
<evidence type="ECO:0000313" key="9">
    <source>
        <dbReference type="Proteomes" id="UP000694563"/>
    </source>
</evidence>
<dbReference type="InterPro" id="IPR002209">
    <property type="entry name" value="Fibroblast_GF_fam"/>
</dbReference>
<dbReference type="InterPro" id="IPR008996">
    <property type="entry name" value="IL1/FGF"/>
</dbReference>
<dbReference type="PANTHER" id="PTHR11486">
    <property type="entry name" value="FIBROBLAST GROWTH FACTOR"/>
    <property type="match status" value="1"/>
</dbReference>
<feature type="region of interest" description="Disordered" evidence="7">
    <location>
        <begin position="1"/>
        <end position="85"/>
    </location>
</feature>
<dbReference type="GO" id="GO:0008083">
    <property type="term" value="F:growth factor activity"/>
    <property type="evidence" value="ECO:0007669"/>
    <property type="project" value="UniProtKB-KW"/>
</dbReference>
<reference evidence="8" key="2">
    <citation type="submission" date="2025-08" db="UniProtKB">
        <authorList>
            <consortium name="Ensembl"/>
        </authorList>
    </citation>
    <scope>IDENTIFICATION</scope>
</reference>
<dbReference type="FunFam" id="2.80.10.50:FF:000004">
    <property type="entry name" value="Fibroblast growth factor"/>
    <property type="match status" value="1"/>
</dbReference>
<feature type="compositionally biased region" description="Polar residues" evidence="7">
    <location>
        <begin position="56"/>
        <end position="80"/>
    </location>
</feature>
<dbReference type="GO" id="GO:0030154">
    <property type="term" value="P:cell differentiation"/>
    <property type="evidence" value="ECO:0007669"/>
    <property type="project" value="UniProtKB-KW"/>
</dbReference>
<reference evidence="8" key="3">
    <citation type="submission" date="2025-09" db="UniProtKB">
        <authorList>
            <consortium name="Ensembl"/>
        </authorList>
    </citation>
    <scope>IDENTIFICATION</scope>
</reference>
<keyword evidence="9" id="KW-1185">Reference proteome</keyword>